<organism evidence="1 2">
    <name type="scientific">Caballeronia udeis</name>
    <dbReference type="NCBI Taxonomy" id="1232866"/>
    <lineage>
        <taxon>Bacteria</taxon>
        <taxon>Pseudomonadati</taxon>
        <taxon>Pseudomonadota</taxon>
        <taxon>Betaproteobacteria</taxon>
        <taxon>Burkholderiales</taxon>
        <taxon>Burkholderiaceae</taxon>
        <taxon>Caballeronia</taxon>
    </lineage>
</organism>
<evidence type="ECO:0000313" key="1">
    <source>
        <dbReference type="EMBL" id="SAL32569.1"/>
    </source>
</evidence>
<dbReference type="AlphaFoldDB" id="A0A158GLT5"/>
<sequence>MKSIIYKWLFILGGLIVAVFTVFFQQVRAVSADWLSSSHPGEATLLDSDLGSIKEVKFVDEGASIAYVTVGELAVISHQGSNALVGISLHSNAPTSTYPSLRIFLKSGTRTVRTLVLGPTEYTHGGSLVTEQVRIPISLQPGESSFTAQAFYADAGDAK</sequence>
<reference evidence="1 2" key="1">
    <citation type="submission" date="2016-01" db="EMBL/GenBank/DDBJ databases">
        <authorList>
            <person name="Oliw E.H."/>
        </authorList>
    </citation>
    <scope>NUCLEOTIDE SEQUENCE [LARGE SCALE GENOMIC DNA]</scope>
    <source>
        <strain evidence="1">LMG 27134</strain>
    </source>
</reference>
<dbReference type="Proteomes" id="UP000054683">
    <property type="component" value="Unassembled WGS sequence"/>
</dbReference>
<dbReference type="OrthoDB" id="9001309at2"/>
<gene>
    <name evidence="1" type="ORF">AWB69_02852</name>
</gene>
<evidence type="ECO:0000313" key="2">
    <source>
        <dbReference type="Proteomes" id="UP000054683"/>
    </source>
</evidence>
<dbReference type="EMBL" id="FCOK02000015">
    <property type="protein sequence ID" value="SAL32569.1"/>
    <property type="molecule type" value="Genomic_DNA"/>
</dbReference>
<proteinExistence type="predicted"/>
<dbReference type="RefSeq" id="WP_062085522.1">
    <property type="nucleotide sequence ID" value="NZ_FCOK02000015.1"/>
</dbReference>
<accession>A0A158GLT5</accession>
<name>A0A158GLT5_9BURK</name>
<protein>
    <submittedName>
        <fullName evidence="1">Uncharacterized protein</fullName>
    </submittedName>
</protein>